<gene>
    <name evidence="2" type="ORF">LX97_02370</name>
</gene>
<proteinExistence type="predicted"/>
<evidence type="ECO:0008006" key="4">
    <source>
        <dbReference type="Google" id="ProtNLM"/>
    </source>
</evidence>
<evidence type="ECO:0000313" key="3">
    <source>
        <dbReference type="Proteomes" id="UP000248584"/>
    </source>
</evidence>
<keyword evidence="1" id="KW-1133">Transmembrane helix</keyword>
<dbReference type="EMBL" id="QKZR01000004">
    <property type="protein sequence ID" value="PZX39004.1"/>
    <property type="molecule type" value="Genomic_DNA"/>
</dbReference>
<evidence type="ECO:0000313" key="2">
    <source>
        <dbReference type="EMBL" id="PZX39004.1"/>
    </source>
</evidence>
<name>A0ABX5PVZ5_9FLAO</name>
<protein>
    <recommendedName>
        <fullName evidence="4">DUF3899 domain-containing protein</fullName>
    </recommendedName>
</protein>
<comment type="caution">
    <text evidence="2">The sequence shown here is derived from an EMBL/GenBank/DDBJ whole genome shotgun (WGS) entry which is preliminary data.</text>
</comment>
<evidence type="ECO:0000256" key="1">
    <source>
        <dbReference type="SAM" id="Phobius"/>
    </source>
</evidence>
<accession>A0ABX5PVZ5</accession>
<feature type="transmembrane region" description="Helical" evidence="1">
    <location>
        <begin position="12"/>
        <end position="29"/>
    </location>
</feature>
<keyword evidence="3" id="KW-1185">Reference proteome</keyword>
<keyword evidence="1" id="KW-0472">Membrane</keyword>
<keyword evidence="1" id="KW-0812">Transmembrane</keyword>
<organism evidence="2 3">
    <name type="scientific">Nonlabens dokdonensis</name>
    <dbReference type="NCBI Taxonomy" id="328515"/>
    <lineage>
        <taxon>Bacteria</taxon>
        <taxon>Pseudomonadati</taxon>
        <taxon>Bacteroidota</taxon>
        <taxon>Flavobacteriia</taxon>
        <taxon>Flavobacteriales</taxon>
        <taxon>Flavobacteriaceae</taxon>
        <taxon>Nonlabens</taxon>
    </lineage>
</organism>
<sequence>MVGLYSFSDNWQLMFLPIFLTVFWLLFVLKNLSSFRKEFQNMDRKERSSELGQLQINDLKKKYFLRSIIGLIACVIFYVLVYFIYS</sequence>
<feature type="transmembrane region" description="Helical" evidence="1">
    <location>
        <begin position="63"/>
        <end position="85"/>
    </location>
</feature>
<reference evidence="2 3" key="1">
    <citation type="submission" date="2018-06" db="EMBL/GenBank/DDBJ databases">
        <title>Genomic Encyclopedia of Archaeal and Bacterial Type Strains, Phase II (KMG-II): from individual species to whole genera.</title>
        <authorList>
            <person name="Goeker M."/>
        </authorList>
    </citation>
    <scope>NUCLEOTIDE SEQUENCE [LARGE SCALE GENOMIC DNA]</scope>
    <source>
        <strain evidence="2 3">DSM 17205</strain>
    </source>
</reference>
<dbReference type="Proteomes" id="UP000248584">
    <property type="component" value="Unassembled WGS sequence"/>
</dbReference>